<evidence type="ECO:0000256" key="4">
    <source>
        <dbReference type="ARBA" id="ARBA00022692"/>
    </source>
</evidence>
<evidence type="ECO:0000259" key="11">
    <source>
        <dbReference type="Pfam" id="PF21088"/>
    </source>
</evidence>
<accession>A0A4Q9RDC5</accession>
<dbReference type="Gene3D" id="3.30.70.100">
    <property type="match status" value="1"/>
</dbReference>
<keyword evidence="3" id="KW-1003">Cell membrane</keyword>
<keyword evidence="4 8" id="KW-0812">Transmembrane</keyword>
<evidence type="ECO:0000256" key="7">
    <source>
        <dbReference type="SAM" id="Coils"/>
    </source>
</evidence>
<sequence length="805" mass="87260">MKRRAFRLLRLPLWQLYLPLCLLVLPLGAWAEQDSARQLAPQEVATQALGLQERLDQIKQAVSADNDDTRLGELKAQALELGRNARELLDQLQAEQAPLQTQLDVLGPRPEPDAIQETEQVSSQRDQLERQLAALQARDEQVLAIQNGASALVAQIVELRRGLLKTQLAMNSGSLLGVAFWSPLFSPSSEDARLIGDFFQQLRGVLAQAWSAGLVSALYLALALLVGWYGRGLLDRFLTWCCIHWLPLGRLRRSALTFASSLDTFLVAFIAVTLLCQSLFRHADAGSEIAILADNLTEMTLFSALIAGIGRALLANDRPSWRLPAMDDAVALALKPFPLLLAGIVLLFGILERAHPTVGAGIRYSILLNGLSALSIATVVVLMFLRTNHVRRQLSAAGTAPEARSTLAGLLHMGAGLVAVAVLLALLAGYVQLAHFLAYELIWAAIVLACLYLLSRLCVDAIEAVFAPDNRCGYLLKQSLNLDDRHLAQAASLLSALCRCTLVLLAIVALLNGAFGDTTPLSLLQRFVELLGGDGWGQLEIVPARIFNALLCLLLGIYVLRTAKRWLERDFLPKTSLDTGIRSSVVTLASNLGYVLLILVTLAALGVQWSKLAWIVSALSVGIGFGLQEIVKNFISGLILLTERPVKVGDLVSIAGVEGDIRRINVRATEIQLSDRSTVIVPNSQLISQNVRNVTMSGAQGVVGITLTFPLDIDPEQVRDLLLDAFRRQESILETPAPSVSFSQLAPTGIVLSTTGYVSSPRSVSSTKSILLFEILKDLRAAGINLSSPQRLQIENTSGEAETSL</sequence>
<feature type="transmembrane region" description="Helical" evidence="8">
    <location>
        <begin position="493"/>
        <end position="515"/>
    </location>
</feature>
<comment type="similarity">
    <text evidence="2">Belongs to the MscS (TC 1.A.23) family.</text>
</comment>
<feature type="transmembrane region" description="Helical" evidence="8">
    <location>
        <begin position="436"/>
        <end position="454"/>
    </location>
</feature>
<dbReference type="InterPro" id="IPR011066">
    <property type="entry name" value="MscS_channel_C_sf"/>
</dbReference>
<reference evidence="12 13" key="1">
    <citation type="submission" date="2018-06" db="EMBL/GenBank/DDBJ databases">
        <title>Three novel Pseudomonas species isolated from symptomatic oak.</title>
        <authorList>
            <person name="Bueno-Gonzalez V."/>
            <person name="Brady C."/>
        </authorList>
    </citation>
    <scope>NUCLEOTIDE SEQUENCE [LARGE SCALE GENOMIC DNA]</scope>
    <source>
        <strain evidence="12 13">P17C</strain>
    </source>
</reference>
<dbReference type="Pfam" id="PF00924">
    <property type="entry name" value="MS_channel_2nd"/>
    <property type="match status" value="1"/>
</dbReference>
<keyword evidence="13" id="KW-1185">Reference proteome</keyword>
<dbReference type="SUPFAM" id="SSF82689">
    <property type="entry name" value="Mechanosensitive channel protein MscS (YggB), C-terminal domain"/>
    <property type="match status" value="1"/>
</dbReference>
<feature type="domain" description="Mechanosensitive ion channel transmembrane helices 2/3" evidence="11">
    <location>
        <begin position="588"/>
        <end position="628"/>
    </location>
</feature>
<dbReference type="InterPro" id="IPR023408">
    <property type="entry name" value="MscS_beta-dom_sf"/>
</dbReference>
<dbReference type="InterPro" id="IPR049142">
    <property type="entry name" value="MS_channel_1st"/>
</dbReference>
<evidence type="ECO:0000259" key="9">
    <source>
        <dbReference type="Pfam" id="PF00924"/>
    </source>
</evidence>
<dbReference type="InterPro" id="IPR011014">
    <property type="entry name" value="MscS_channel_TM-2"/>
</dbReference>
<keyword evidence="7" id="KW-0175">Coiled coil</keyword>
<evidence type="ECO:0000259" key="10">
    <source>
        <dbReference type="Pfam" id="PF12607"/>
    </source>
</evidence>
<feature type="domain" description="Mechanosensitive ion channel MscS" evidence="9">
    <location>
        <begin position="630"/>
        <end position="695"/>
    </location>
</feature>
<evidence type="ECO:0000313" key="12">
    <source>
        <dbReference type="EMBL" id="TBU99354.1"/>
    </source>
</evidence>
<feature type="domain" description="DUF3772" evidence="10">
    <location>
        <begin position="145"/>
        <end position="201"/>
    </location>
</feature>
<dbReference type="InterPro" id="IPR022249">
    <property type="entry name" value="DUF3772"/>
</dbReference>
<dbReference type="Proteomes" id="UP000292639">
    <property type="component" value="Unassembled WGS sequence"/>
</dbReference>
<dbReference type="RefSeq" id="WP_131182765.1">
    <property type="nucleotide sequence ID" value="NZ_QJUO01000001.1"/>
</dbReference>
<keyword evidence="5 8" id="KW-1133">Transmembrane helix</keyword>
<dbReference type="SUPFAM" id="SSF82861">
    <property type="entry name" value="Mechanosensitive channel protein MscS (YggB), transmembrane region"/>
    <property type="match status" value="1"/>
</dbReference>
<feature type="transmembrane region" description="Helical" evidence="8">
    <location>
        <begin position="581"/>
        <end position="606"/>
    </location>
</feature>
<organism evidence="12 13">
    <name type="scientific">Stutzerimonas kirkiae</name>
    <dbReference type="NCBI Taxonomy" id="2211392"/>
    <lineage>
        <taxon>Bacteria</taxon>
        <taxon>Pseudomonadati</taxon>
        <taxon>Pseudomonadota</taxon>
        <taxon>Gammaproteobacteria</taxon>
        <taxon>Pseudomonadales</taxon>
        <taxon>Pseudomonadaceae</taxon>
        <taxon>Stutzerimonas</taxon>
    </lineage>
</organism>
<dbReference type="GO" id="GO:0005886">
    <property type="term" value="C:plasma membrane"/>
    <property type="evidence" value="ECO:0007669"/>
    <property type="project" value="UniProtKB-SubCell"/>
</dbReference>
<dbReference type="EMBL" id="QJUP01000002">
    <property type="protein sequence ID" value="TBU99354.1"/>
    <property type="molecule type" value="Genomic_DNA"/>
</dbReference>
<comment type="subcellular location">
    <subcellularLocation>
        <location evidence="1">Cell membrane</location>
        <topology evidence="1">Multi-pass membrane protein</topology>
    </subcellularLocation>
</comment>
<dbReference type="SUPFAM" id="SSF50182">
    <property type="entry name" value="Sm-like ribonucleoproteins"/>
    <property type="match status" value="1"/>
</dbReference>
<dbReference type="InterPro" id="IPR006685">
    <property type="entry name" value="MscS_channel_2nd"/>
</dbReference>
<feature type="transmembrane region" description="Helical" evidence="8">
    <location>
        <begin position="255"/>
        <end position="280"/>
    </location>
</feature>
<dbReference type="Pfam" id="PF12607">
    <property type="entry name" value="DUF3772"/>
    <property type="match status" value="1"/>
</dbReference>
<dbReference type="GO" id="GO:0008381">
    <property type="term" value="F:mechanosensitive monoatomic ion channel activity"/>
    <property type="evidence" value="ECO:0007669"/>
    <property type="project" value="UniProtKB-ARBA"/>
</dbReference>
<feature type="transmembrane region" description="Helical" evidence="8">
    <location>
        <begin position="329"/>
        <end position="350"/>
    </location>
</feature>
<dbReference type="InterPro" id="IPR010920">
    <property type="entry name" value="LSM_dom_sf"/>
</dbReference>
<evidence type="ECO:0000256" key="1">
    <source>
        <dbReference type="ARBA" id="ARBA00004651"/>
    </source>
</evidence>
<evidence type="ECO:0000256" key="3">
    <source>
        <dbReference type="ARBA" id="ARBA00022475"/>
    </source>
</evidence>
<evidence type="ECO:0000256" key="5">
    <source>
        <dbReference type="ARBA" id="ARBA00022989"/>
    </source>
</evidence>
<protein>
    <submittedName>
        <fullName evidence="12">DUF3772 domain-containing protein</fullName>
    </submittedName>
</protein>
<dbReference type="Pfam" id="PF21088">
    <property type="entry name" value="MS_channel_1st"/>
    <property type="match status" value="1"/>
</dbReference>
<proteinExistence type="inferred from homology"/>
<keyword evidence="6 8" id="KW-0472">Membrane</keyword>
<dbReference type="InterPro" id="IPR052702">
    <property type="entry name" value="MscS-like_channel"/>
</dbReference>
<feature type="transmembrane region" description="Helical" evidence="8">
    <location>
        <begin position="535"/>
        <end position="560"/>
    </location>
</feature>
<dbReference type="PANTHER" id="PTHR30347:SF9">
    <property type="entry name" value="MINICONDUCTANCE MECHANOSENSITIVE CHANNEL MSCM"/>
    <property type="match status" value="1"/>
</dbReference>
<evidence type="ECO:0000256" key="8">
    <source>
        <dbReference type="SAM" id="Phobius"/>
    </source>
</evidence>
<evidence type="ECO:0000256" key="6">
    <source>
        <dbReference type="ARBA" id="ARBA00023136"/>
    </source>
</evidence>
<dbReference type="Gene3D" id="1.10.287.1260">
    <property type="match status" value="1"/>
</dbReference>
<feature type="transmembrane region" description="Helical" evidence="8">
    <location>
        <begin position="362"/>
        <end position="385"/>
    </location>
</feature>
<gene>
    <name evidence="12" type="ORF">DNJ96_03340</name>
</gene>
<feature type="transmembrane region" description="Helical" evidence="8">
    <location>
        <begin position="406"/>
        <end position="430"/>
    </location>
</feature>
<dbReference type="OrthoDB" id="9799209at2"/>
<name>A0A4Q9RDC5_9GAMM</name>
<dbReference type="Gene3D" id="2.30.30.60">
    <property type="match status" value="1"/>
</dbReference>
<dbReference type="PANTHER" id="PTHR30347">
    <property type="entry name" value="POTASSIUM CHANNEL RELATED"/>
    <property type="match status" value="1"/>
</dbReference>
<feature type="transmembrane region" description="Helical" evidence="8">
    <location>
        <begin position="209"/>
        <end position="229"/>
    </location>
</feature>
<comment type="caution">
    <text evidence="12">The sequence shown here is derived from an EMBL/GenBank/DDBJ whole genome shotgun (WGS) entry which is preliminary data.</text>
</comment>
<evidence type="ECO:0000313" key="13">
    <source>
        <dbReference type="Proteomes" id="UP000292639"/>
    </source>
</evidence>
<dbReference type="AlphaFoldDB" id="A0A4Q9RDC5"/>
<evidence type="ECO:0000256" key="2">
    <source>
        <dbReference type="ARBA" id="ARBA00008017"/>
    </source>
</evidence>
<feature type="coiled-coil region" evidence="7">
    <location>
        <begin position="71"/>
        <end position="145"/>
    </location>
</feature>